<feature type="transmembrane region" description="Helical" evidence="7">
    <location>
        <begin position="142"/>
        <end position="165"/>
    </location>
</feature>
<feature type="transmembrane region" description="Helical" evidence="7">
    <location>
        <begin position="72"/>
        <end position="98"/>
    </location>
</feature>
<dbReference type="CDD" id="cd06261">
    <property type="entry name" value="TM_PBP2"/>
    <property type="match status" value="1"/>
</dbReference>
<proteinExistence type="inferred from homology"/>
<dbReference type="PANTHER" id="PTHR43744:SF8">
    <property type="entry name" value="SN-GLYCEROL-3-PHOSPHATE TRANSPORT SYSTEM PERMEASE PROTEIN UGPE"/>
    <property type="match status" value="1"/>
</dbReference>
<keyword evidence="10" id="KW-1185">Reference proteome</keyword>
<keyword evidence="6 7" id="KW-0472">Membrane</keyword>
<keyword evidence="2 7" id="KW-0813">Transport</keyword>
<feature type="transmembrane region" description="Helical" evidence="7">
    <location>
        <begin position="243"/>
        <end position="264"/>
    </location>
</feature>
<dbReference type="SUPFAM" id="SSF161098">
    <property type="entry name" value="MetI-like"/>
    <property type="match status" value="1"/>
</dbReference>
<keyword evidence="3" id="KW-1003">Cell membrane</keyword>
<evidence type="ECO:0000313" key="10">
    <source>
        <dbReference type="Proteomes" id="UP001241072"/>
    </source>
</evidence>
<keyword evidence="4 7" id="KW-0812">Transmembrane</keyword>
<dbReference type="Proteomes" id="UP001241072">
    <property type="component" value="Unassembled WGS sequence"/>
</dbReference>
<dbReference type="InterPro" id="IPR000515">
    <property type="entry name" value="MetI-like"/>
</dbReference>
<gene>
    <name evidence="9" type="ORF">Q5716_02855</name>
</gene>
<keyword evidence="5 7" id="KW-1133">Transmembrane helix</keyword>
<evidence type="ECO:0000256" key="4">
    <source>
        <dbReference type="ARBA" id="ARBA00022692"/>
    </source>
</evidence>
<evidence type="ECO:0000256" key="7">
    <source>
        <dbReference type="RuleBase" id="RU363032"/>
    </source>
</evidence>
<evidence type="ECO:0000256" key="6">
    <source>
        <dbReference type="ARBA" id="ARBA00023136"/>
    </source>
</evidence>
<feature type="transmembrane region" description="Helical" evidence="7">
    <location>
        <begin position="12"/>
        <end position="34"/>
    </location>
</feature>
<dbReference type="InterPro" id="IPR035906">
    <property type="entry name" value="MetI-like_sf"/>
</dbReference>
<dbReference type="Pfam" id="PF00528">
    <property type="entry name" value="BPD_transp_1"/>
    <property type="match status" value="1"/>
</dbReference>
<dbReference type="PROSITE" id="PS50928">
    <property type="entry name" value="ABC_TM1"/>
    <property type="match status" value="1"/>
</dbReference>
<comment type="similarity">
    <text evidence="7">Belongs to the binding-protein-dependent transport system permease family.</text>
</comment>
<dbReference type="Gene3D" id="1.10.3720.10">
    <property type="entry name" value="MetI-like"/>
    <property type="match status" value="1"/>
</dbReference>
<sequence>MSAARVSNGAWTALKLGITALVILPFVFILLLSFRSMADIYRNPLGFTGNWVPGNFVRAWNGPPGGTGFSNYFVNSVLVVLVAVVIAALFGALAAYFVSLLPARWRSRVLMIPLIATIVPTIALLIPFFQMFSAWGLMNSPVAVGVLYAGLCLPMTVLILHAFFVDFPGELREAAALDGLGHVRTFFTIVVPLSKPSLLAVSLLNLIWVWGETQVAIVLLQKATSQTIPVGVLTFQSSFMSDLGPIFAGLSLATVPVLIVYFVFNKTISRGVSMGGTFR</sequence>
<evidence type="ECO:0000256" key="2">
    <source>
        <dbReference type="ARBA" id="ARBA00022448"/>
    </source>
</evidence>
<evidence type="ECO:0000313" key="9">
    <source>
        <dbReference type="EMBL" id="MDO7881160.1"/>
    </source>
</evidence>
<organism evidence="9 10">
    <name type="scientific">Antiquaquibacter soli</name>
    <dbReference type="NCBI Taxonomy" id="3064523"/>
    <lineage>
        <taxon>Bacteria</taxon>
        <taxon>Bacillati</taxon>
        <taxon>Actinomycetota</taxon>
        <taxon>Actinomycetes</taxon>
        <taxon>Micrococcales</taxon>
        <taxon>Microbacteriaceae</taxon>
        <taxon>Antiquaquibacter</taxon>
    </lineage>
</organism>
<dbReference type="EMBL" id="JAUQUB010000001">
    <property type="protein sequence ID" value="MDO7881160.1"/>
    <property type="molecule type" value="Genomic_DNA"/>
</dbReference>
<feature type="transmembrane region" description="Helical" evidence="7">
    <location>
        <begin position="110"/>
        <end position="130"/>
    </location>
</feature>
<evidence type="ECO:0000256" key="3">
    <source>
        <dbReference type="ARBA" id="ARBA00022475"/>
    </source>
</evidence>
<comment type="caution">
    <text evidence="9">The sequence shown here is derived from an EMBL/GenBank/DDBJ whole genome shotgun (WGS) entry which is preliminary data.</text>
</comment>
<dbReference type="RefSeq" id="WP_305001574.1">
    <property type="nucleotide sequence ID" value="NZ_JAUQUB010000001.1"/>
</dbReference>
<dbReference type="PANTHER" id="PTHR43744">
    <property type="entry name" value="ABC TRANSPORTER PERMEASE PROTEIN MG189-RELATED-RELATED"/>
    <property type="match status" value="1"/>
</dbReference>
<protein>
    <submittedName>
        <fullName evidence="9">Carbohydrate ABC transporter permease</fullName>
    </submittedName>
</protein>
<feature type="domain" description="ABC transmembrane type-1" evidence="8">
    <location>
        <begin position="73"/>
        <end position="264"/>
    </location>
</feature>
<evidence type="ECO:0000259" key="8">
    <source>
        <dbReference type="PROSITE" id="PS50928"/>
    </source>
</evidence>
<accession>A0ABT9BJF4</accession>
<name>A0ABT9BJF4_9MICO</name>
<reference evidence="9 10" key="1">
    <citation type="submission" date="2023-07" db="EMBL/GenBank/DDBJ databases">
        <title>Protaetiibacter sp. nov WY-16 isolated from soil.</title>
        <authorList>
            <person name="Liu B."/>
            <person name="Wan Y."/>
        </authorList>
    </citation>
    <scope>NUCLEOTIDE SEQUENCE [LARGE SCALE GENOMIC DNA]</scope>
    <source>
        <strain evidence="9 10">WY-16</strain>
    </source>
</reference>
<evidence type="ECO:0000256" key="5">
    <source>
        <dbReference type="ARBA" id="ARBA00022989"/>
    </source>
</evidence>
<evidence type="ECO:0000256" key="1">
    <source>
        <dbReference type="ARBA" id="ARBA00004651"/>
    </source>
</evidence>
<comment type="subcellular location">
    <subcellularLocation>
        <location evidence="1 7">Cell membrane</location>
        <topology evidence="1 7">Multi-pass membrane protein</topology>
    </subcellularLocation>
</comment>